<dbReference type="PANTHER" id="PTHR34679">
    <property type="match status" value="1"/>
</dbReference>
<feature type="transmembrane region" description="Helical" evidence="1">
    <location>
        <begin position="125"/>
        <end position="143"/>
    </location>
</feature>
<keyword evidence="1" id="KW-0812">Transmembrane</keyword>
<dbReference type="PANTHER" id="PTHR34679:SF2">
    <property type="entry name" value="OS02G0122500 PROTEIN"/>
    <property type="match status" value="1"/>
</dbReference>
<feature type="transmembrane region" description="Helical" evidence="1">
    <location>
        <begin position="64"/>
        <end position="85"/>
    </location>
</feature>
<proteinExistence type="predicted"/>
<name>A0A928VMJ1_9CYAN</name>
<dbReference type="AlphaFoldDB" id="A0A928VMJ1"/>
<feature type="transmembrane region" description="Helical" evidence="1">
    <location>
        <begin position="91"/>
        <end position="113"/>
    </location>
</feature>
<dbReference type="InterPro" id="IPR025067">
    <property type="entry name" value="DUF4079"/>
</dbReference>
<organism evidence="2 3">
    <name type="scientific">Romeriopsis navalis LEGE 11480</name>
    <dbReference type="NCBI Taxonomy" id="2777977"/>
    <lineage>
        <taxon>Bacteria</taxon>
        <taxon>Bacillati</taxon>
        <taxon>Cyanobacteriota</taxon>
        <taxon>Cyanophyceae</taxon>
        <taxon>Leptolyngbyales</taxon>
        <taxon>Leptolyngbyaceae</taxon>
        <taxon>Romeriopsis</taxon>
        <taxon>Romeriopsis navalis</taxon>
    </lineage>
</organism>
<evidence type="ECO:0000256" key="1">
    <source>
        <dbReference type="SAM" id="Phobius"/>
    </source>
</evidence>
<dbReference type="EMBL" id="JADEXQ010000059">
    <property type="protein sequence ID" value="MBE9031296.1"/>
    <property type="molecule type" value="Genomic_DNA"/>
</dbReference>
<dbReference type="Pfam" id="PF13301">
    <property type="entry name" value="DUF4079"/>
    <property type="match status" value="1"/>
</dbReference>
<keyword evidence="3" id="KW-1185">Reference proteome</keyword>
<sequence>MSMDWPESIKVYSQFVHPALMWLLLAMCIYAMYTGLQWRRTRSASGDLKKTLLKGKFKLKHHDIGAAVLSLMVVGCIAGMAVTYVNNQKLFVGPHLIAGLGMTGLIAMAASLTPLMQKGVEWARIAHIALNTVIVGLFGWQAVSGIDILQRIIGRMG</sequence>
<protein>
    <submittedName>
        <fullName evidence="2">DUF4079 domain-containing protein</fullName>
    </submittedName>
</protein>
<reference evidence="2" key="1">
    <citation type="submission" date="2020-10" db="EMBL/GenBank/DDBJ databases">
        <authorList>
            <person name="Castelo-Branco R."/>
            <person name="Eusebio N."/>
            <person name="Adriana R."/>
            <person name="Vieira A."/>
            <person name="Brugerolle De Fraissinette N."/>
            <person name="Rezende De Castro R."/>
            <person name="Schneider M.P."/>
            <person name="Vasconcelos V."/>
            <person name="Leao P.N."/>
        </authorList>
    </citation>
    <scope>NUCLEOTIDE SEQUENCE</scope>
    <source>
        <strain evidence="2">LEGE 11480</strain>
    </source>
</reference>
<gene>
    <name evidence="2" type="ORF">IQ266_16295</name>
</gene>
<comment type="caution">
    <text evidence="2">The sequence shown here is derived from an EMBL/GenBank/DDBJ whole genome shotgun (WGS) entry which is preliminary data.</text>
</comment>
<keyword evidence="1" id="KW-0472">Membrane</keyword>
<evidence type="ECO:0000313" key="2">
    <source>
        <dbReference type="EMBL" id="MBE9031296.1"/>
    </source>
</evidence>
<feature type="transmembrane region" description="Helical" evidence="1">
    <location>
        <begin position="15"/>
        <end position="33"/>
    </location>
</feature>
<dbReference type="Proteomes" id="UP000625316">
    <property type="component" value="Unassembled WGS sequence"/>
</dbReference>
<keyword evidence="1" id="KW-1133">Transmembrane helix</keyword>
<evidence type="ECO:0000313" key="3">
    <source>
        <dbReference type="Proteomes" id="UP000625316"/>
    </source>
</evidence>
<accession>A0A928VMJ1</accession>